<keyword evidence="12" id="KW-1185">Reference proteome</keyword>
<keyword evidence="5" id="KW-0804">Transcription</keyword>
<evidence type="ECO:0000256" key="5">
    <source>
        <dbReference type="ARBA" id="ARBA00022472"/>
    </source>
</evidence>
<dbReference type="InterPro" id="IPR006843">
    <property type="entry name" value="PAP/fibrillin_dom"/>
</dbReference>
<evidence type="ECO:0000256" key="1">
    <source>
        <dbReference type="ARBA" id="ARBA00004474"/>
    </source>
</evidence>
<dbReference type="InterPro" id="IPR014722">
    <property type="entry name" value="Rib_uL2_dom2"/>
</dbReference>
<evidence type="ECO:0000259" key="10">
    <source>
        <dbReference type="Pfam" id="PF04755"/>
    </source>
</evidence>
<dbReference type="Pfam" id="PF01929">
    <property type="entry name" value="Ribosomal_L14e"/>
    <property type="match status" value="1"/>
</dbReference>
<dbReference type="InterPro" id="IPR002784">
    <property type="entry name" value="Ribosomal_eL14_dom"/>
</dbReference>
<comment type="similarity">
    <text evidence="4">Belongs to the mTERF family.</text>
</comment>
<dbReference type="Gene3D" id="1.25.70.10">
    <property type="entry name" value="Transcription termination factor 3, mitochondrial"/>
    <property type="match status" value="1"/>
</dbReference>
<evidence type="ECO:0000313" key="12">
    <source>
        <dbReference type="Proteomes" id="UP001472677"/>
    </source>
</evidence>
<dbReference type="InterPro" id="IPR003690">
    <property type="entry name" value="MTERF"/>
</dbReference>
<evidence type="ECO:0000256" key="8">
    <source>
        <dbReference type="SAM" id="MobiDB-lite"/>
    </source>
</evidence>
<dbReference type="CDD" id="cd23702">
    <property type="entry name" value="eL14"/>
    <property type="match status" value="1"/>
</dbReference>
<comment type="similarity">
    <text evidence="3">Belongs to the eukaryotic ribosomal protein eL14 family.</text>
</comment>
<dbReference type="Gene3D" id="6.10.250.2270">
    <property type="match status" value="1"/>
</dbReference>
<keyword evidence="6" id="KW-0934">Plastid</keyword>
<evidence type="ECO:0000256" key="4">
    <source>
        <dbReference type="ARBA" id="ARBA00007692"/>
    </source>
</evidence>
<evidence type="ECO:0000259" key="9">
    <source>
        <dbReference type="Pfam" id="PF01929"/>
    </source>
</evidence>
<reference evidence="11 12" key="1">
    <citation type="journal article" date="2024" name="G3 (Bethesda)">
        <title>Genome assembly of Hibiscus sabdariffa L. provides insights into metabolisms of medicinal natural products.</title>
        <authorList>
            <person name="Kim T."/>
        </authorList>
    </citation>
    <scope>NUCLEOTIDE SEQUENCE [LARGE SCALE GENOMIC DNA]</scope>
    <source>
        <strain evidence="11">TK-2024</strain>
        <tissue evidence="11">Old leaves</tissue>
    </source>
</reference>
<dbReference type="Pfam" id="PF04755">
    <property type="entry name" value="PAP_fibrillin"/>
    <property type="match status" value="1"/>
</dbReference>
<dbReference type="InterPro" id="IPR038538">
    <property type="entry name" value="MTERF_sf"/>
</dbReference>
<dbReference type="SMART" id="SM00733">
    <property type="entry name" value="Mterf"/>
    <property type="match status" value="7"/>
</dbReference>
<evidence type="ECO:0000313" key="11">
    <source>
        <dbReference type="EMBL" id="KAK8511194.1"/>
    </source>
</evidence>
<feature type="region of interest" description="Disordered" evidence="8">
    <location>
        <begin position="448"/>
        <end position="467"/>
    </location>
</feature>
<dbReference type="InterPro" id="IPR008991">
    <property type="entry name" value="Translation_prot_SH3-like_sf"/>
</dbReference>
<comment type="subcellular location">
    <subcellularLocation>
        <location evidence="1">Plastid</location>
    </subcellularLocation>
</comment>
<keyword evidence="7" id="KW-0809">Transit peptide</keyword>
<dbReference type="SUPFAM" id="SSF50104">
    <property type="entry name" value="Translation proteins SH3-like domain"/>
    <property type="match status" value="1"/>
</dbReference>
<protein>
    <recommendedName>
        <fullName evidence="13">Ribosomal protein L14e domain-containing protein</fullName>
    </recommendedName>
</protein>
<evidence type="ECO:0000256" key="6">
    <source>
        <dbReference type="ARBA" id="ARBA00022640"/>
    </source>
</evidence>
<accession>A0ABR2BW67</accession>
<keyword evidence="5" id="KW-0805">Transcription regulation</keyword>
<comment type="caution">
    <text evidence="11">The sequence shown here is derived from an EMBL/GenBank/DDBJ whole genome shotgun (WGS) entry which is preliminary data.</text>
</comment>
<dbReference type="PANTHER" id="PTHR13068:SF204">
    <property type="entry name" value="TRANSCRIPTION TERMINATION FACTOR FAMILY PROTEIN, PUTATIVE ISOFORM 1-RELATED"/>
    <property type="match status" value="1"/>
</dbReference>
<sequence length="803" mass="90562">MLCFLSRTVLHGRTSIKIQAFKSHILQTNPSLPFSTTSKQQSFTVSYLIKTCGLSPESALSASKHVSFETPNQPDSVIAFLKAHGFSKPQIANIVGKLPHLLSYKVEKTLLPKITFFKSKGISSSDLTKLFAKNPKTFGISLEKKIIPLFNFLSNLFQSDKDALGVLILWPRFLQYNFDSCILPNANVLRQNGVPELNIVKGFRRIPNIISAAPIVFKENVEKVKKMGFNPDKFDFVLAVFVLGSMSKSTWDRKFDVYKKCGWSEKEILEAFRRNPTVMARSEYKIKAVMDFLVNVMGFQASSVAKLPQVLGVSMEKRIVPRGLFVKDLMSMGLLEKKLGPWMLGITEEMFLKRFVYFYEEKAPELLKLYNEKLKLAAGGKLKTDRQIKLRREGKLYLLECNRPLNFKDESMKVQEMSDWFPPDTNVHTGSDFGHRFPAEFLVSENKATKQGKSKHPTAMATSSSLQEPPASIFSSSSIKAPQLKKYLFLTPRRCCYAAKELETVAGPVETDLGKLQRKWKLIYSSEFSSRTLGSSHPGLPTDRIDVVSKDFDNIAEVELGAPWPLPTLEVTATSLAHKFQLLGTSTIKITFEKTIMKTKGNLSQLPPLKVPRIPNALRPPSNPRAANSMPPLSIPIPGSPEEIEAPSLVTLIPAIRLSASWQHSQRTKMPFKRYVEIGRVALVNYGKDYGKLVVIVDVVDQNRALVDAPDMVRGQMNFKRLTLTDITIDIPRVPKKKTLIEAMEKADVKNKWENSSWGRKLIVQKRRASLNDFDRFKLMLAKIKRAGIVRQELAKLKKENSS</sequence>
<dbReference type="Pfam" id="PF02536">
    <property type="entry name" value="mTERF"/>
    <property type="match status" value="1"/>
</dbReference>
<gene>
    <name evidence="11" type="ORF">V6N12_033474</name>
</gene>
<evidence type="ECO:0000256" key="3">
    <source>
        <dbReference type="ARBA" id="ARBA00006592"/>
    </source>
</evidence>
<dbReference type="Gene3D" id="2.30.30.30">
    <property type="match status" value="1"/>
</dbReference>
<dbReference type="EMBL" id="JBBPBM010000079">
    <property type="protein sequence ID" value="KAK8511194.1"/>
    <property type="molecule type" value="Genomic_DNA"/>
</dbReference>
<evidence type="ECO:0008006" key="13">
    <source>
        <dbReference type="Google" id="ProtNLM"/>
    </source>
</evidence>
<proteinExistence type="inferred from homology"/>
<comment type="similarity">
    <text evidence="2">Belongs to the PAP/fibrillin family.</text>
</comment>
<dbReference type="Proteomes" id="UP001472677">
    <property type="component" value="Unassembled WGS sequence"/>
</dbReference>
<evidence type="ECO:0000256" key="2">
    <source>
        <dbReference type="ARBA" id="ARBA00005845"/>
    </source>
</evidence>
<evidence type="ECO:0000256" key="7">
    <source>
        <dbReference type="ARBA" id="ARBA00022946"/>
    </source>
</evidence>
<feature type="domain" description="Plastid lipid-associated protein/fibrillin conserved" evidence="10">
    <location>
        <begin position="498"/>
        <end position="641"/>
    </location>
</feature>
<name>A0ABR2BW67_9ROSI</name>
<dbReference type="PANTHER" id="PTHR13068">
    <property type="entry name" value="CGI-12 PROTEIN-RELATED"/>
    <property type="match status" value="1"/>
</dbReference>
<organism evidence="11 12">
    <name type="scientific">Hibiscus sabdariffa</name>
    <name type="common">roselle</name>
    <dbReference type="NCBI Taxonomy" id="183260"/>
    <lineage>
        <taxon>Eukaryota</taxon>
        <taxon>Viridiplantae</taxon>
        <taxon>Streptophyta</taxon>
        <taxon>Embryophyta</taxon>
        <taxon>Tracheophyta</taxon>
        <taxon>Spermatophyta</taxon>
        <taxon>Magnoliopsida</taxon>
        <taxon>eudicotyledons</taxon>
        <taxon>Gunneridae</taxon>
        <taxon>Pentapetalae</taxon>
        <taxon>rosids</taxon>
        <taxon>malvids</taxon>
        <taxon>Malvales</taxon>
        <taxon>Malvaceae</taxon>
        <taxon>Malvoideae</taxon>
        <taxon>Hibiscus</taxon>
    </lineage>
</organism>
<feature type="domain" description="Large ribosomal subunit protein eL14" evidence="9">
    <location>
        <begin position="714"/>
        <end position="786"/>
    </location>
</feature>
<keyword evidence="5" id="KW-0806">Transcription termination</keyword>